<dbReference type="InterPro" id="IPR015943">
    <property type="entry name" value="WD40/YVTN_repeat-like_dom_sf"/>
</dbReference>
<dbReference type="PANTHER" id="PTHR19846:SF0">
    <property type="entry name" value="PRE-MRNA PROCESSING FACTOR 4"/>
    <property type="match status" value="1"/>
</dbReference>
<accession>X6P2G3</accession>
<dbReference type="Gene3D" id="2.130.10.10">
    <property type="entry name" value="YVTN repeat-like/Quinoprotein amine dehydrogenase"/>
    <property type="match status" value="1"/>
</dbReference>
<feature type="non-terminal residue" evidence="3">
    <location>
        <position position="283"/>
    </location>
</feature>
<dbReference type="GO" id="GO:0000398">
    <property type="term" value="P:mRNA splicing, via spliceosome"/>
    <property type="evidence" value="ECO:0007669"/>
    <property type="project" value="TreeGrafter"/>
</dbReference>
<gene>
    <name evidence="3" type="ORF">RFI_05367</name>
</gene>
<comment type="caution">
    <text evidence="3">The sequence shown here is derived from an EMBL/GenBank/DDBJ whole genome shotgun (WGS) entry which is preliminary data.</text>
</comment>
<keyword evidence="4" id="KW-1185">Reference proteome</keyword>
<dbReference type="GO" id="GO:0030621">
    <property type="term" value="F:U4 snRNA binding"/>
    <property type="evidence" value="ECO:0007669"/>
    <property type="project" value="TreeGrafter"/>
</dbReference>
<dbReference type="EMBL" id="ASPP01004730">
    <property type="protein sequence ID" value="ETO31752.1"/>
    <property type="molecule type" value="Genomic_DNA"/>
</dbReference>
<dbReference type="AlphaFoldDB" id="X6P2G3"/>
<dbReference type="SUPFAM" id="SSF50978">
    <property type="entry name" value="WD40 repeat-like"/>
    <property type="match status" value="1"/>
</dbReference>
<reference evidence="3 4" key="1">
    <citation type="journal article" date="2013" name="Curr. Biol.">
        <title>The Genome of the Foraminiferan Reticulomyxa filosa.</title>
        <authorList>
            <person name="Glockner G."/>
            <person name="Hulsmann N."/>
            <person name="Schleicher M."/>
            <person name="Noegel A.A."/>
            <person name="Eichinger L."/>
            <person name="Gallinger C."/>
            <person name="Pawlowski J."/>
            <person name="Sierra R."/>
            <person name="Euteneuer U."/>
            <person name="Pillet L."/>
            <person name="Moustafa A."/>
            <person name="Platzer M."/>
            <person name="Groth M."/>
            <person name="Szafranski K."/>
            <person name="Schliwa M."/>
        </authorList>
    </citation>
    <scope>NUCLEOTIDE SEQUENCE [LARGE SCALE GENOMIC DNA]</scope>
</reference>
<name>X6P2G3_RETFI</name>
<dbReference type="InterPro" id="IPR036285">
    <property type="entry name" value="PRP4-like_sf"/>
</dbReference>
<dbReference type="PANTHER" id="PTHR19846">
    <property type="entry name" value="WD40 REPEAT PROTEIN"/>
    <property type="match status" value="1"/>
</dbReference>
<feature type="domain" description="Pre-mRNA processing factor 4 (PRP4)-like" evidence="2">
    <location>
        <begin position="64"/>
        <end position="114"/>
    </location>
</feature>
<dbReference type="SUPFAM" id="SSF158230">
    <property type="entry name" value="PRP4-like"/>
    <property type="match status" value="1"/>
</dbReference>
<dbReference type="Proteomes" id="UP000023152">
    <property type="component" value="Unassembled WGS sequence"/>
</dbReference>
<evidence type="ECO:0000313" key="4">
    <source>
        <dbReference type="Proteomes" id="UP000023152"/>
    </source>
</evidence>
<dbReference type="Gene3D" id="4.10.280.110">
    <property type="entry name" value="Pre-mRNA processing factor 4 domain"/>
    <property type="match status" value="1"/>
</dbReference>
<dbReference type="GO" id="GO:0046540">
    <property type="term" value="C:U4/U6 x U5 tri-snRNP complex"/>
    <property type="evidence" value="ECO:0007669"/>
    <property type="project" value="TreeGrafter"/>
</dbReference>
<dbReference type="OrthoDB" id="540662at2759"/>
<organism evidence="3 4">
    <name type="scientific">Reticulomyxa filosa</name>
    <dbReference type="NCBI Taxonomy" id="46433"/>
    <lineage>
        <taxon>Eukaryota</taxon>
        <taxon>Sar</taxon>
        <taxon>Rhizaria</taxon>
        <taxon>Retaria</taxon>
        <taxon>Foraminifera</taxon>
        <taxon>Monothalamids</taxon>
        <taxon>Reticulomyxidae</taxon>
        <taxon>Reticulomyxa</taxon>
    </lineage>
</organism>
<proteinExistence type="predicted"/>
<dbReference type="GO" id="GO:0017070">
    <property type="term" value="F:U6 snRNA binding"/>
    <property type="evidence" value="ECO:0007669"/>
    <property type="project" value="TreeGrafter"/>
</dbReference>
<feature type="region of interest" description="Disordered" evidence="1">
    <location>
        <begin position="1"/>
        <end position="26"/>
    </location>
</feature>
<evidence type="ECO:0000256" key="1">
    <source>
        <dbReference type="SAM" id="MobiDB-lite"/>
    </source>
</evidence>
<dbReference type="Pfam" id="PF08799">
    <property type="entry name" value="PRP4"/>
    <property type="match status" value="1"/>
</dbReference>
<dbReference type="InterPro" id="IPR014906">
    <property type="entry name" value="PRP4-like"/>
</dbReference>
<protein>
    <recommendedName>
        <fullName evidence="2">Pre-mRNA processing factor 4 (PRP4)-like domain-containing protein</fullName>
    </recommendedName>
</protein>
<evidence type="ECO:0000259" key="2">
    <source>
        <dbReference type="SMART" id="SM00500"/>
    </source>
</evidence>
<feature type="compositionally biased region" description="Basic and acidic residues" evidence="1">
    <location>
        <begin position="1"/>
        <end position="12"/>
    </location>
</feature>
<sequence length="283" mass="32752">MKEVKDSKHLPEEESSEGHINITSVEDGGMMVMSEEALEASKRHEQMLEQMRQKRLKMNLNVPTDDEEVKARLRALQEPVCYFGEEASDRRDRLREIMAQYLSQSKPLPEFRKNRKQLQTDLKKLSETINKNRPYFSQGLPVLKAVRTKILKYSMRNAKLRVEAQRRQRENPLPLSKAREQHEELIQSLKQHSVQSSELACDRPLTVCKISPQGLFDKHPCNDHKHKFLVALGCMGGRVELWDEFGTKHKSILCHSERITGIAWCPKVKLQQLPIFVTASADQ</sequence>
<dbReference type="SMART" id="SM00500">
    <property type="entry name" value="SFM"/>
    <property type="match status" value="1"/>
</dbReference>
<dbReference type="InterPro" id="IPR036322">
    <property type="entry name" value="WD40_repeat_dom_sf"/>
</dbReference>
<evidence type="ECO:0000313" key="3">
    <source>
        <dbReference type="EMBL" id="ETO31752.1"/>
    </source>
</evidence>